<keyword evidence="1" id="KW-0812">Transmembrane</keyword>
<feature type="transmembrane region" description="Helical" evidence="1">
    <location>
        <begin position="164"/>
        <end position="186"/>
    </location>
</feature>
<reference evidence="3" key="1">
    <citation type="submission" date="2023-03" db="EMBL/GenBank/DDBJ databases">
        <title>Massive genome expansion in bonnet fungi (Mycena s.s.) driven by repeated elements and novel gene families across ecological guilds.</title>
        <authorList>
            <consortium name="Lawrence Berkeley National Laboratory"/>
            <person name="Harder C.B."/>
            <person name="Miyauchi S."/>
            <person name="Viragh M."/>
            <person name="Kuo A."/>
            <person name="Thoen E."/>
            <person name="Andreopoulos B."/>
            <person name="Lu D."/>
            <person name="Skrede I."/>
            <person name="Drula E."/>
            <person name="Henrissat B."/>
            <person name="Morin E."/>
            <person name="Kohler A."/>
            <person name="Barry K."/>
            <person name="LaButti K."/>
            <person name="Morin E."/>
            <person name="Salamov A."/>
            <person name="Lipzen A."/>
            <person name="Mereny Z."/>
            <person name="Hegedus B."/>
            <person name="Baldrian P."/>
            <person name="Stursova M."/>
            <person name="Weitz H."/>
            <person name="Taylor A."/>
            <person name="Grigoriev I.V."/>
            <person name="Nagy L.G."/>
            <person name="Martin F."/>
            <person name="Kauserud H."/>
        </authorList>
    </citation>
    <scope>NUCLEOTIDE SEQUENCE</scope>
    <source>
        <strain evidence="3">CBHHK182m</strain>
    </source>
</reference>
<name>A0AAD7NQD5_9AGAR</name>
<dbReference type="PANTHER" id="PTHR40465">
    <property type="entry name" value="CHROMOSOME 1, WHOLE GENOME SHOTGUN SEQUENCE"/>
    <property type="match status" value="1"/>
</dbReference>
<dbReference type="Proteomes" id="UP001215598">
    <property type="component" value="Unassembled WGS sequence"/>
</dbReference>
<dbReference type="EMBL" id="JARKIB010000016">
    <property type="protein sequence ID" value="KAJ7770633.1"/>
    <property type="molecule type" value="Genomic_DNA"/>
</dbReference>
<feature type="transmembrane region" description="Helical" evidence="1">
    <location>
        <begin position="96"/>
        <end position="116"/>
    </location>
</feature>
<feature type="transmembrane region" description="Helical" evidence="1">
    <location>
        <begin position="123"/>
        <end position="144"/>
    </location>
</feature>
<accession>A0AAD7NQD5</accession>
<feature type="domain" description="DUF6534" evidence="2">
    <location>
        <begin position="170"/>
        <end position="257"/>
    </location>
</feature>
<proteinExistence type="predicted"/>
<evidence type="ECO:0000256" key="1">
    <source>
        <dbReference type="SAM" id="Phobius"/>
    </source>
</evidence>
<feature type="transmembrane region" description="Helical" evidence="1">
    <location>
        <begin position="20"/>
        <end position="40"/>
    </location>
</feature>
<evidence type="ECO:0000259" key="2">
    <source>
        <dbReference type="Pfam" id="PF20152"/>
    </source>
</evidence>
<dbReference type="InterPro" id="IPR045339">
    <property type="entry name" value="DUF6534"/>
</dbReference>
<keyword evidence="4" id="KW-1185">Reference proteome</keyword>
<organism evidence="3 4">
    <name type="scientific">Mycena metata</name>
    <dbReference type="NCBI Taxonomy" id="1033252"/>
    <lineage>
        <taxon>Eukaryota</taxon>
        <taxon>Fungi</taxon>
        <taxon>Dikarya</taxon>
        <taxon>Basidiomycota</taxon>
        <taxon>Agaricomycotina</taxon>
        <taxon>Agaricomycetes</taxon>
        <taxon>Agaricomycetidae</taxon>
        <taxon>Agaricales</taxon>
        <taxon>Marasmiineae</taxon>
        <taxon>Mycenaceae</taxon>
        <taxon>Mycena</taxon>
    </lineage>
</organism>
<dbReference type="Pfam" id="PF20152">
    <property type="entry name" value="DUF6534"/>
    <property type="match status" value="1"/>
</dbReference>
<dbReference type="AlphaFoldDB" id="A0AAD7NQD5"/>
<feature type="transmembrane region" description="Helical" evidence="1">
    <location>
        <begin position="234"/>
        <end position="254"/>
    </location>
</feature>
<evidence type="ECO:0000313" key="3">
    <source>
        <dbReference type="EMBL" id="KAJ7770633.1"/>
    </source>
</evidence>
<dbReference type="PANTHER" id="PTHR40465:SF1">
    <property type="entry name" value="DUF6534 DOMAIN-CONTAINING PROTEIN"/>
    <property type="match status" value="1"/>
</dbReference>
<keyword evidence="1" id="KW-0472">Membrane</keyword>
<feature type="transmembrane region" description="Helical" evidence="1">
    <location>
        <begin position="207"/>
        <end position="228"/>
    </location>
</feature>
<feature type="transmembrane region" description="Helical" evidence="1">
    <location>
        <begin position="52"/>
        <end position="76"/>
    </location>
</feature>
<evidence type="ECO:0000313" key="4">
    <source>
        <dbReference type="Proteomes" id="UP001215598"/>
    </source>
</evidence>
<protein>
    <recommendedName>
        <fullName evidence="2">DUF6534 domain-containing protein</fullName>
    </recommendedName>
</protein>
<gene>
    <name evidence="3" type="ORF">B0H16DRAFT_1516131</name>
</gene>
<sequence length="336" mass="37913">MAPLVIPGINLAYFTGPIVLGYMFSFGLYGMLVVQLYVYSQNFPKDRTGIKAVVWTIFVLETLFTFFTIIGAWLFFGQGWGDTELLTHFDWSWAPLPFFNGIIETLAQGFYVWRIWSLTKSIWMPIIISLVMVVQGFAWLYYAIKVDAAGEVFTKLFELTSEITLWLTSSAACDVIITLTLVFILSRRRQTSTSRHTSGLINKMIRFSIETGTITSLAAICEVTLWLACKQYNFHLIFFLILGKLYSNVLLATLNCRVPNDGPSLHIHTNFWSEGGTESGTGMASKVSALHAASRSHNVVHVSRTTQIQDDTPAIVMTDFNSTDRFEKPKPYNPTF</sequence>
<keyword evidence="1" id="KW-1133">Transmembrane helix</keyword>
<comment type="caution">
    <text evidence="3">The sequence shown here is derived from an EMBL/GenBank/DDBJ whole genome shotgun (WGS) entry which is preliminary data.</text>
</comment>